<proteinExistence type="inferred from homology"/>
<protein>
    <submittedName>
        <fullName evidence="5">Glycosyltransferase involved in cell wall biosynthesis</fullName>
    </submittedName>
</protein>
<dbReference type="SUPFAM" id="SSF53448">
    <property type="entry name" value="Nucleotide-diphospho-sugar transferases"/>
    <property type="match status" value="1"/>
</dbReference>
<dbReference type="PANTHER" id="PTHR43685:SF5">
    <property type="entry name" value="GLYCOSYLTRANSFERASE EPSE-RELATED"/>
    <property type="match status" value="1"/>
</dbReference>
<dbReference type="EMBL" id="JACGWX010000009">
    <property type="protein sequence ID" value="MBA8848931.1"/>
    <property type="molecule type" value="Genomic_DNA"/>
</dbReference>
<keyword evidence="2" id="KW-0328">Glycosyltransferase</keyword>
<reference evidence="5 6" key="1">
    <citation type="submission" date="2020-07" db="EMBL/GenBank/DDBJ databases">
        <title>Sequencing the genomes of 1000 actinobacteria strains.</title>
        <authorList>
            <person name="Klenk H.-P."/>
        </authorList>
    </citation>
    <scope>NUCLEOTIDE SEQUENCE [LARGE SCALE GENOMIC DNA]</scope>
    <source>
        <strain evidence="5 6">DSM 19663</strain>
    </source>
</reference>
<evidence type="ECO:0000256" key="1">
    <source>
        <dbReference type="ARBA" id="ARBA00006739"/>
    </source>
</evidence>
<comment type="caution">
    <text evidence="5">The sequence shown here is derived from an EMBL/GenBank/DDBJ whole genome shotgun (WGS) entry which is preliminary data.</text>
</comment>
<keyword evidence="3 5" id="KW-0808">Transferase</keyword>
<evidence type="ECO:0000259" key="4">
    <source>
        <dbReference type="Pfam" id="PF00535"/>
    </source>
</evidence>
<evidence type="ECO:0000256" key="2">
    <source>
        <dbReference type="ARBA" id="ARBA00022676"/>
    </source>
</evidence>
<feature type="domain" description="Glycosyltransferase 2-like" evidence="4">
    <location>
        <begin position="15"/>
        <end position="134"/>
    </location>
</feature>
<sequence>MTSASNPAPPVADVSVAMCTHNGARFVVAQIESILWQVPRPREIVVGDDASTDATLAIVRAAVDESNRLHVGSPVSLVVLERSQPLGVVRNFEETLGACTSSLVALSDQDDLWPEGRLARLLPLFDDPSVSLVHTDARLVDAHGSDLGTRLLAALEASDDELEALERGAGFPVLLRRNLVTGATVLLRKDLADRAMPFPESWVHDEWLAMMAAVEGGLRLLREPWLDYRQHGGNAIGASEVTWGRRWERLREPRDERAPRLVARASALVERLTMTRPESRELSDARGKLAHERHRAGLSSWQLLRLPGIAAGVISGRYRRYNRGAIDILRDLVQPATRSRPRSTRP</sequence>
<name>A0A839E8Q3_9MICO</name>
<dbReference type="AlphaFoldDB" id="A0A839E8Q3"/>
<organism evidence="5 6">
    <name type="scientific">Microcella alkalica</name>
    <dbReference type="NCBI Taxonomy" id="355930"/>
    <lineage>
        <taxon>Bacteria</taxon>
        <taxon>Bacillati</taxon>
        <taxon>Actinomycetota</taxon>
        <taxon>Actinomycetes</taxon>
        <taxon>Micrococcales</taxon>
        <taxon>Microbacteriaceae</taxon>
        <taxon>Microcella</taxon>
    </lineage>
</organism>
<dbReference type="Pfam" id="PF00535">
    <property type="entry name" value="Glycos_transf_2"/>
    <property type="match status" value="1"/>
</dbReference>
<dbReference type="InterPro" id="IPR029044">
    <property type="entry name" value="Nucleotide-diphossugar_trans"/>
</dbReference>
<evidence type="ECO:0000256" key="3">
    <source>
        <dbReference type="ARBA" id="ARBA00022679"/>
    </source>
</evidence>
<dbReference type="RefSeq" id="WP_182491703.1">
    <property type="nucleotide sequence ID" value="NZ_BAAAOV010000004.1"/>
</dbReference>
<evidence type="ECO:0000313" key="6">
    <source>
        <dbReference type="Proteomes" id="UP000585905"/>
    </source>
</evidence>
<dbReference type="Gene3D" id="3.90.550.10">
    <property type="entry name" value="Spore Coat Polysaccharide Biosynthesis Protein SpsA, Chain A"/>
    <property type="match status" value="1"/>
</dbReference>
<gene>
    <name evidence="5" type="ORF">FHX53_002548</name>
</gene>
<accession>A0A839E8Q3</accession>
<comment type="similarity">
    <text evidence="1">Belongs to the glycosyltransferase 2 family.</text>
</comment>
<evidence type="ECO:0000313" key="5">
    <source>
        <dbReference type="EMBL" id="MBA8848931.1"/>
    </source>
</evidence>
<dbReference type="InterPro" id="IPR001173">
    <property type="entry name" value="Glyco_trans_2-like"/>
</dbReference>
<dbReference type="GO" id="GO:0016757">
    <property type="term" value="F:glycosyltransferase activity"/>
    <property type="evidence" value="ECO:0007669"/>
    <property type="project" value="UniProtKB-KW"/>
</dbReference>
<dbReference type="PANTHER" id="PTHR43685">
    <property type="entry name" value="GLYCOSYLTRANSFERASE"/>
    <property type="match status" value="1"/>
</dbReference>
<dbReference type="InterPro" id="IPR050834">
    <property type="entry name" value="Glycosyltransf_2"/>
</dbReference>
<dbReference type="Proteomes" id="UP000585905">
    <property type="component" value="Unassembled WGS sequence"/>
</dbReference>
<keyword evidence="6" id="KW-1185">Reference proteome</keyword>